<evidence type="ECO:0000313" key="7">
    <source>
        <dbReference type="EMBL" id="MDR7382046.1"/>
    </source>
</evidence>
<sequence>MTSLDPAAVPPHVVVVGGGPGGYEAALVARSHGAQVTVVEQQGLGGAAVLTDVVPSKTLIATAEWMTIADSAHELGIRTPDDVVDPMSDADVSPATGSIPVVSAHAAPALGSAGVQAAASAAGTADEKRKHFVDLQAVNKRVLALARAQSADIRGRLEREGIRIVHGTGRLDGPAHVVAELPDGTTERLEADSILLALGATPRTLPTAVPDGERILTWTQMYNLRELPERLIVVGSGVTGAEFAGAYNALGSDVVLVSSRDRVLPGEDEDAAELLEGVFRSRGMTVLSRSRAASAVRTDDGVEVTLSDGRVVHGSHVLVAVGGVPSTSGLGLEEAGVRLSESGHVVVDRVSRTSVRGIYASGDCTGVLPLASVAAMQGRIAVAHALGDAVQPLALRTVASNIFTAPEIATVGYSEEKLRAQNSRYITTTLPLARNPRAKMLGIRDGFVKLFAHPEAGVVLGGVVVAPRASELIFPITLAVQHRLTVENVASAFTIYPSLSGSIAEGARVLDARVGK</sequence>
<keyword evidence="3" id="KW-0285">Flavoprotein</keyword>
<dbReference type="GO" id="GO:0004148">
    <property type="term" value="F:dihydrolipoyl dehydrogenase (NADH) activity"/>
    <property type="evidence" value="ECO:0007669"/>
    <property type="project" value="UniProtKB-EC"/>
</dbReference>
<evidence type="ECO:0000256" key="1">
    <source>
        <dbReference type="ARBA" id="ARBA00001974"/>
    </source>
</evidence>
<keyword evidence="7" id="KW-0560">Oxidoreductase</keyword>
<dbReference type="EC" id="1.8.1.4" evidence="7"/>
<dbReference type="Proteomes" id="UP001183585">
    <property type="component" value="Unassembled WGS sequence"/>
</dbReference>
<comment type="cofactor">
    <cofactor evidence="1">
        <name>FAD</name>
        <dbReference type="ChEBI" id="CHEBI:57692"/>
    </cofactor>
</comment>
<dbReference type="Gene3D" id="3.50.50.60">
    <property type="entry name" value="FAD/NAD(P)-binding domain"/>
    <property type="match status" value="3"/>
</dbReference>
<evidence type="ECO:0000313" key="8">
    <source>
        <dbReference type="Proteomes" id="UP001183585"/>
    </source>
</evidence>
<proteinExistence type="inferred from homology"/>
<dbReference type="PANTHER" id="PTHR43014">
    <property type="entry name" value="MERCURIC REDUCTASE"/>
    <property type="match status" value="1"/>
</dbReference>
<keyword evidence="8" id="KW-1185">Reference proteome</keyword>
<evidence type="ECO:0000256" key="2">
    <source>
        <dbReference type="ARBA" id="ARBA00007532"/>
    </source>
</evidence>
<accession>A0ABU2CL40</accession>
<dbReference type="Pfam" id="PF02852">
    <property type="entry name" value="Pyr_redox_dim"/>
    <property type="match status" value="1"/>
</dbReference>
<dbReference type="PIRSF" id="PIRSF000350">
    <property type="entry name" value="Mercury_reductase_MerA"/>
    <property type="match status" value="1"/>
</dbReference>
<dbReference type="SUPFAM" id="SSF55424">
    <property type="entry name" value="FAD/NAD-linked reductases, dimerisation (C-terminal) domain"/>
    <property type="match status" value="1"/>
</dbReference>
<evidence type="ECO:0000256" key="3">
    <source>
        <dbReference type="ARBA" id="ARBA00022630"/>
    </source>
</evidence>
<dbReference type="EMBL" id="JAVDYE010000001">
    <property type="protein sequence ID" value="MDR7382046.1"/>
    <property type="molecule type" value="Genomic_DNA"/>
</dbReference>
<dbReference type="Gene3D" id="3.30.390.30">
    <property type="match status" value="1"/>
</dbReference>
<dbReference type="InterPro" id="IPR001100">
    <property type="entry name" value="Pyr_nuc-diS_OxRdtase"/>
</dbReference>
<dbReference type="NCBIfam" id="NF005883">
    <property type="entry name" value="PRK07845.1"/>
    <property type="match status" value="1"/>
</dbReference>
<dbReference type="InterPro" id="IPR004099">
    <property type="entry name" value="Pyr_nucl-diS_OxRdtase_dimer"/>
</dbReference>
<comment type="caution">
    <text evidence="7">The sequence shown here is derived from an EMBL/GenBank/DDBJ whole genome shotgun (WGS) entry which is preliminary data.</text>
</comment>
<dbReference type="InterPro" id="IPR036188">
    <property type="entry name" value="FAD/NAD-bd_sf"/>
</dbReference>
<dbReference type="SUPFAM" id="SSF51905">
    <property type="entry name" value="FAD/NAD(P)-binding domain"/>
    <property type="match status" value="1"/>
</dbReference>
<dbReference type="Pfam" id="PF07992">
    <property type="entry name" value="Pyr_redox_2"/>
    <property type="match status" value="1"/>
</dbReference>
<dbReference type="RefSeq" id="WP_374726940.1">
    <property type="nucleotide sequence ID" value="NZ_JAJQQP010000012.1"/>
</dbReference>
<evidence type="ECO:0000259" key="6">
    <source>
        <dbReference type="Pfam" id="PF07992"/>
    </source>
</evidence>
<protein>
    <submittedName>
        <fullName evidence="7">Dihydrolipoamide dehydrogenase</fullName>
        <ecNumber evidence="7">1.8.1.4</ecNumber>
    </submittedName>
</protein>
<dbReference type="PRINTS" id="PR00411">
    <property type="entry name" value="PNDRDTASEI"/>
</dbReference>
<organism evidence="7 8">
    <name type="scientific">Promicromonospora iranensis</name>
    <dbReference type="NCBI Taxonomy" id="1105144"/>
    <lineage>
        <taxon>Bacteria</taxon>
        <taxon>Bacillati</taxon>
        <taxon>Actinomycetota</taxon>
        <taxon>Actinomycetes</taxon>
        <taxon>Micrococcales</taxon>
        <taxon>Promicromonosporaceae</taxon>
        <taxon>Promicromonospora</taxon>
    </lineage>
</organism>
<gene>
    <name evidence="7" type="ORF">J2S48_001561</name>
</gene>
<reference evidence="7 8" key="1">
    <citation type="submission" date="2023-07" db="EMBL/GenBank/DDBJ databases">
        <title>Sequencing the genomes of 1000 actinobacteria strains.</title>
        <authorList>
            <person name="Klenk H.-P."/>
        </authorList>
    </citation>
    <scope>NUCLEOTIDE SEQUENCE [LARGE SCALE GENOMIC DNA]</scope>
    <source>
        <strain evidence="7 8">DSM 45554</strain>
    </source>
</reference>
<feature type="domain" description="FAD/NAD(P)-binding" evidence="6">
    <location>
        <begin position="12"/>
        <end position="378"/>
    </location>
</feature>
<evidence type="ECO:0000259" key="5">
    <source>
        <dbReference type="Pfam" id="PF02852"/>
    </source>
</evidence>
<dbReference type="InterPro" id="IPR016156">
    <property type="entry name" value="FAD/NAD-linked_Rdtase_dimer_sf"/>
</dbReference>
<feature type="domain" description="Pyridine nucleotide-disulphide oxidoreductase dimerisation" evidence="5">
    <location>
        <begin position="399"/>
        <end position="505"/>
    </location>
</feature>
<dbReference type="PRINTS" id="PR00368">
    <property type="entry name" value="FADPNR"/>
</dbReference>
<comment type="similarity">
    <text evidence="2">Belongs to the class-I pyridine nucleotide-disulfide oxidoreductase family.</text>
</comment>
<dbReference type="PANTHER" id="PTHR43014:SF1">
    <property type="entry name" value="NAD(P)H DEHYDROGENASE (QUINONE)"/>
    <property type="match status" value="1"/>
</dbReference>
<keyword evidence="4" id="KW-0274">FAD</keyword>
<name>A0ABU2CL40_9MICO</name>
<dbReference type="InterPro" id="IPR023753">
    <property type="entry name" value="FAD/NAD-binding_dom"/>
</dbReference>
<evidence type="ECO:0000256" key="4">
    <source>
        <dbReference type="ARBA" id="ARBA00022827"/>
    </source>
</evidence>